<comment type="caution">
    <text evidence="4">The sequence shown here is derived from an EMBL/GenBank/DDBJ whole genome shotgun (WGS) entry which is preliminary data.</text>
</comment>
<dbReference type="InterPro" id="IPR036457">
    <property type="entry name" value="PPM-type-like_dom_sf"/>
</dbReference>
<dbReference type="Gene3D" id="2.60.120.260">
    <property type="entry name" value="Galactose-binding domain-like"/>
    <property type="match status" value="1"/>
</dbReference>
<keyword evidence="2" id="KW-0812">Transmembrane</keyword>
<dbReference type="InterPro" id="IPR001932">
    <property type="entry name" value="PPM-type_phosphatase-like_dom"/>
</dbReference>
<protein>
    <submittedName>
        <fullName evidence="4">SpoIIE-like protein phosphatase domain protein</fullName>
    </submittedName>
</protein>
<evidence type="ECO:0000313" key="5">
    <source>
        <dbReference type="Proteomes" id="UP000014540"/>
    </source>
</evidence>
<dbReference type="GO" id="GO:0016791">
    <property type="term" value="F:phosphatase activity"/>
    <property type="evidence" value="ECO:0007669"/>
    <property type="project" value="TreeGrafter"/>
</dbReference>
<proteinExistence type="predicted"/>
<dbReference type="Proteomes" id="UP000014540">
    <property type="component" value="Unassembled WGS sequence"/>
</dbReference>
<keyword evidence="1" id="KW-0378">Hydrolase</keyword>
<dbReference type="STRING" id="1193011.LEP1GSC058_3981"/>
<dbReference type="RefSeq" id="WP_016550954.1">
    <property type="nucleotide sequence ID" value="NZ_AKWZ02000010.1"/>
</dbReference>
<dbReference type="PANTHER" id="PTHR43156">
    <property type="entry name" value="STAGE II SPORULATION PROTEIN E-RELATED"/>
    <property type="match status" value="1"/>
</dbReference>
<name>S3V1N0_9LEPT</name>
<gene>
    <name evidence="4" type="ORF">LEP1GSC058_3981</name>
</gene>
<dbReference type="SUPFAM" id="SSF49785">
    <property type="entry name" value="Galactose-binding domain-like"/>
    <property type="match status" value="1"/>
</dbReference>
<dbReference type="PANTHER" id="PTHR43156:SF2">
    <property type="entry name" value="STAGE II SPORULATION PROTEIN E"/>
    <property type="match status" value="1"/>
</dbReference>
<feature type="transmembrane region" description="Helical" evidence="2">
    <location>
        <begin position="259"/>
        <end position="277"/>
    </location>
</feature>
<evidence type="ECO:0000256" key="1">
    <source>
        <dbReference type="ARBA" id="ARBA00022801"/>
    </source>
</evidence>
<dbReference type="OrthoDB" id="9763484at2"/>
<dbReference type="SUPFAM" id="SSF81606">
    <property type="entry name" value="PP2C-like"/>
    <property type="match status" value="1"/>
</dbReference>
<dbReference type="Gene3D" id="3.60.40.10">
    <property type="entry name" value="PPM-type phosphatase domain"/>
    <property type="match status" value="1"/>
</dbReference>
<feature type="transmembrane region" description="Helical" evidence="2">
    <location>
        <begin position="199"/>
        <end position="217"/>
    </location>
</feature>
<dbReference type="InterPro" id="IPR008979">
    <property type="entry name" value="Galactose-bd-like_sf"/>
</dbReference>
<feature type="transmembrane region" description="Helical" evidence="2">
    <location>
        <begin position="318"/>
        <end position="339"/>
    </location>
</feature>
<evidence type="ECO:0000256" key="2">
    <source>
        <dbReference type="SAM" id="Phobius"/>
    </source>
</evidence>
<keyword evidence="2" id="KW-0472">Membrane</keyword>
<evidence type="ECO:0000259" key="3">
    <source>
        <dbReference type="SMART" id="SM00331"/>
    </source>
</evidence>
<dbReference type="SMART" id="SM00331">
    <property type="entry name" value="PP2C_SIG"/>
    <property type="match status" value="1"/>
</dbReference>
<organism evidence="4 5">
    <name type="scientific">Leptospira fainei serovar Hurstbridge str. BUT 6</name>
    <dbReference type="NCBI Taxonomy" id="1193011"/>
    <lineage>
        <taxon>Bacteria</taxon>
        <taxon>Pseudomonadati</taxon>
        <taxon>Spirochaetota</taxon>
        <taxon>Spirochaetia</taxon>
        <taxon>Leptospirales</taxon>
        <taxon>Leptospiraceae</taxon>
        <taxon>Leptospira</taxon>
    </lineage>
</organism>
<feature type="transmembrane region" description="Helical" evidence="2">
    <location>
        <begin position="170"/>
        <end position="192"/>
    </location>
</feature>
<feature type="transmembrane region" description="Helical" evidence="2">
    <location>
        <begin position="345"/>
        <end position="364"/>
    </location>
</feature>
<accession>S3V1N0</accession>
<keyword evidence="2" id="KW-1133">Transmembrane helix</keyword>
<sequence>MLKTIVIYLLFVCSVLGESIESIVPVRTVVDGWTFQVKESERSVPIQVGESLTSQGFPAPVHGVYRVEVEYPKLQQGFTQGVHLDRIQSADKVYWNGSLIGETGSFEPYIPYWFRPRLYAIPTDLIRPGKNLLEVEIECRESLLFCGLFRGTPKVGDYDSLKEDLIYEDLFQVVIAVLFLGIFVQQAIAYLLNRYSNASLYLALSAIFFVGWRGTLLNKTHYIGLSFELIIRVFYVCQTLFPAFLLLFVYAMFERRLGIFSKCILLGDLILGILQLYDLNPDSRIMLVYAWEVLLVLKIPALIGVLASQFRKSAEATLILLGALFAAVLGVMDIVIDFITGKNEFFSQYGLLVFLFSGIMGISIQNARARKDLKKLNDSLETLVQSRTHELEKQYRLLNEEILVAGGLQSRLIPGLDGQIAGLSVNSVYVPVEKIGGDYFDFHDYGDGQVQFLLCDVAGHGISAALIASMLKISFLELAPRHPEPADLLMSLNARMVPVVEKNFITAVAALFDTKTGEIRYSLAGHPSPIVLTDSASLPVFLEGRGPILGWRKEIVLRTWKRDLKKGDRFFFYTDGITEALNAGREMFGEDRLLDILRDSFNRSPRNLNESILSSLREFAGFRLPDDVTYFAVDII</sequence>
<dbReference type="InterPro" id="IPR052016">
    <property type="entry name" value="Bact_Sigma-Reg"/>
</dbReference>
<dbReference type="Pfam" id="PF07228">
    <property type="entry name" value="SpoIIE"/>
    <property type="match status" value="1"/>
</dbReference>
<keyword evidence="5" id="KW-1185">Reference proteome</keyword>
<evidence type="ECO:0000313" key="4">
    <source>
        <dbReference type="EMBL" id="EPG74504.1"/>
    </source>
</evidence>
<feature type="transmembrane region" description="Helical" evidence="2">
    <location>
        <begin position="229"/>
        <end position="252"/>
    </location>
</feature>
<feature type="transmembrane region" description="Helical" evidence="2">
    <location>
        <begin position="289"/>
        <end position="306"/>
    </location>
</feature>
<dbReference type="AlphaFoldDB" id="S3V1N0"/>
<reference evidence="4" key="1">
    <citation type="submission" date="2013-04" db="EMBL/GenBank/DDBJ databases">
        <authorList>
            <person name="Harkins D.M."/>
            <person name="Durkin A.S."/>
            <person name="Selengut J.D."/>
            <person name="Sanka R."/>
            <person name="DePew J."/>
            <person name="Purushe J."/>
            <person name="Ahmed A."/>
            <person name="van der Linden H."/>
            <person name="Goris M.G.A."/>
            <person name="Hartskeerl R.A."/>
            <person name="Vinetz J.M."/>
            <person name="Sutton G.G."/>
            <person name="Nelson W.C."/>
            <person name="Fouts D.E."/>
        </authorList>
    </citation>
    <scope>NUCLEOTIDE SEQUENCE [LARGE SCALE GENOMIC DNA]</scope>
    <source>
        <strain evidence="4">BUT 6</strain>
    </source>
</reference>
<feature type="domain" description="PPM-type phosphatase" evidence="3">
    <location>
        <begin position="420"/>
        <end position="635"/>
    </location>
</feature>
<dbReference type="EMBL" id="AKWZ02000010">
    <property type="protein sequence ID" value="EPG74504.1"/>
    <property type="molecule type" value="Genomic_DNA"/>
</dbReference>